<dbReference type="GO" id="GO:0016757">
    <property type="term" value="F:glycosyltransferase activity"/>
    <property type="evidence" value="ECO:0007669"/>
    <property type="project" value="InterPro"/>
</dbReference>
<evidence type="ECO:0000259" key="1">
    <source>
        <dbReference type="Pfam" id="PF00534"/>
    </source>
</evidence>
<feature type="domain" description="Glycosyltransferase subfamily 4-like N-terminal" evidence="2">
    <location>
        <begin position="12"/>
        <end position="165"/>
    </location>
</feature>
<keyword evidence="4" id="KW-1185">Reference proteome</keyword>
<reference evidence="3" key="1">
    <citation type="journal article" date="2019" name="PLoS Negl. Trop. Dis.">
        <title>Revisiting the worldwide diversity of Leptospira species in the environment.</title>
        <authorList>
            <person name="Vincent A.T."/>
            <person name="Schiettekatte O."/>
            <person name="Bourhy P."/>
            <person name="Veyrier F.J."/>
            <person name="Picardeau M."/>
        </authorList>
    </citation>
    <scope>NUCLEOTIDE SEQUENCE [LARGE SCALE GENOMIC DNA]</scope>
    <source>
        <strain evidence="3">201400974</strain>
    </source>
</reference>
<dbReference type="EMBL" id="RQHV01000014">
    <property type="protein sequence ID" value="TGN14141.1"/>
    <property type="molecule type" value="Genomic_DNA"/>
</dbReference>
<organism evidence="3 4">
    <name type="scientific">Leptospira ilyithenensis</name>
    <dbReference type="NCBI Taxonomy" id="2484901"/>
    <lineage>
        <taxon>Bacteria</taxon>
        <taxon>Pseudomonadati</taxon>
        <taxon>Spirochaetota</taxon>
        <taxon>Spirochaetia</taxon>
        <taxon>Leptospirales</taxon>
        <taxon>Leptospiraceae</taxon>
        <taxon>Leptospira</taxon>
    </lineage>
</organism>
<dbReference type="PANTHER" id="PTHR12526:SF630">
    <property type="entry name" value="GLYCOSYLTRANSFERASE"/>
    <property type="match status" value="1"/>
</dbReference>
<dbReference type="Proteomes" id="UP000298264">
    <property type="component" value="Unassembled WGS sequence"/>
</dbReference>
<proteinExistence type="predicted"/>
<evidence type="ECO:0000313" key="3">
    <source>
        <dbReference type="EMBL" id="TGN14141.1"/>
    </source>
</evidence>
<dbReference type="OrthoDB" id="3199616at2"/>
<sequence length="375" mass="41671">MILHINTSREWRGGEQQLYYLAQGLNQNKIEQLIVCQPNSPLFERCTDAGFPCYPLEMKGEWDRKAVKAIRNICSEKKIKLIHTHTAHAHSLAVFAKRNTLNIPLVVSRRVDFKPGSSIFSRWKYGHSANDYYLPVSQAIKKVMIEAGISPEKLITVYSGIDLKRFSKLPSGETIREEFSIPKKTIIIGNIAALVDHKDQETLIRAVEKMKTQVPFKVLIVGEGKLEKKLKTLSKELGLEDKIVFTGHRTDILALFSLFDIFTLTSKEEGLGTSVLDAMASSLPVVATTGGGIGEMLTEGKGAFLSQVGDSASLAKSFDSLVESESLRTGFGAFNKLAVKRFSCTETSEKTKLIYYSLLGDSLFGKDNYESSTHH</sequence>
<dbReference type="RefSeq" id="WP_135762884.1">
    <property type="nucleotide sequence ID" value="NZ_RQHV01000014.1"/>
</dbReference>
<protein>
    <submittedName>
        <fullName evidence="3">Glycosyltransferase</fullName>
    </submittedName>
</protein>
<dbReference type="InterPro" id="IPR028098">
    <property type="entry name" value="Glyco_trans_4-like_N"/>
</dbReference>
<evidence type="ECO:0000259" key="2">
    <source>
        <dbReference type="Pfam" id="PF13439"/>
    </source>
</evidence>
<comment type="caution">
    <text evidence="3">The sequence shown here is derived from an EMBL/GenBank/DDBJ whole genome shotgun (WGS) entry which is preliminary data.</text>
</comment>
<dbReference type="PANTHER" id="PTHR12526">
    <property type="entry name" value="GLYCOSYLTRANSFERASE"/>
    <property type="match status" value="1"/>
</dbReference>
<feature type="domain" description="Glycosyl transferase family 1" evidence="1">
    <location>
        <begin position="173"/>
        <end position="332"/>
    </location>
</feature>
<gene>
    <name evidence="3" type="ORF">EHS11_02725</name>
</gene>
<accession>A0A4R9LS98</accession>
<dbReference type="InterPro" id="IPR001296">
    <property type="entry name" value="Glyco_trans_1"/>
</dbReference>
<dbReference type="Pfam" id="PF13439">
    <property type="entry name" value="Glyco_transf_4"/>
    <property type="match status" value="1"/>
</dbReference>
<dbReference type="CDD" id="cd03811">
    <property type="entry name" value="GT4_GT28_WabH-like"/>
    <property type="match status" value="1"/>
</dbReference>
<dbReference type="Gene3D" id="3.40.50.2000">
    <property type="entry name" value="Glycogen Phosphorylase B"/>
    <property type="match status" value="2"/>
</dbReference>
<dbReference type="SUPFAM" id="SSF53756">
    <property type="entry name" value="UDP-Glycosyltransferase/glycogen phosphorylase"/>
    <property type="match status" value="1"/>
</dbReference>
<dbReference type="Pfam" id="PF00534">
    <property type="entry name" value="Glycos_transf_1"/>
    <property type="match status" value="1"/>
</dbReference>
<keyword evidence="3" id="KW-0808">Transferase</keyword>
<dbReference type="AlphaFoldDB" id="A0A4R9LS98"/>
<name>A0A4R9LS98_9LEPT</name>
<evidence type="ECO:0000313" key="4">
    <source>
        <dbReference type="Proteomes" id="UP000298264"/>
    </source>
</evidence>